<evidence type="ECO:0000313" key="1">
    <source>
        <dbReference type="EMBL" id="WQH03087.1"/>
    </source>
</evidence>
<protein>
    <submittedName>
        <fullName evidence="1">Uncharacterized protein</fullName>
    </submittedName>
</protein>
<gene>
    <name evidence="1" type="ORF">SR858_18740</name>
</gene>
<dbReference type="EMBL" id="CP140152">
    <property type="protein sequence ID" value="WQH03087.1"/>
    <property type="molecule type" value="Genomic_DNA"/>
</dbReference>
<reference evidence="1 2" key="1">
    <citation type="submission" date="2023-11" db="EMBL/GenBank/DDBJ databases">
        <title>MicrobeMod: A computational toolkit for identifying prokaryotic methylation and restriction-modification with nanopore sequencing.</title>
        <authorList>
            <person name="Crits-Christoph A."/>
            <person name="Kang S.C."/>
            <person name="Lee H."/>
            <person name="Ostrov N."/>
        </authorList>
    </citation>
    <scope>NUCLEOTIDE SEQUENCE [LARGE SCALE GENOMIC DNA]</scope>
    <source>
        <strain evidence="1 2">ATCC 25935</strain>
    </source>
</reference>
<sequence length="78" mass="8925">MDKEIAKVVLSLMDQANGNLNEALMVIKNGGSEEDFLNNRTEIGKIMLEIYLNVMRPIHNEHSELEPEKLRQSRLSSE</sequence>
<name>A0ABZ0XTM5_9BURK</name>
<keyword evidence="2" id="KW-1185">Reference proteome</keyword>
<accession>A0ABZ0XTM5</accession>
<evidence type="ECO:0000313" key="2">
    <source>
        <dbReference type="Proteomes" id="UP001326110"/>
    </source>
</evidence>
<dbReference type="Proteomes" id="UP001326110">
    <property type="component" value="Chromosome"/>
</dbReference>
<dbReference type="RefSeq" id="WP_019920521.1">
    <property type="nucleotide sequence ID" value="NZ_CP140152.1"/>
</dbReference>
<proteinExistence type="predicted"/>
<organism evidence="1 2">
    <name type="scientific">Duganella zoogloeoides</name>
    <dbReference type="NCBI Taxonomy" id="75659"/>
    <lineage>
        <taxon>Bacteria</taxon>
        <taxon>Pseudomonadati</taxon>
        <taxon>Pseudomonadota</taxon>
        <taxon>Betaproteobacteria</taxon>
        <taxon>Burkholderiales</taxon>
        <taxon>Oxalobacteraceae</taxon>
        <taxon>Telluria group</taxon>
        <taxon>Duganella</taxon>
    </lineage>
</organism>
<dbReference type="GeneID" id="43162410"/>